<comment type="caution">
    <text evidence="3">The sequence shown here is derived from an EMBL/GenBank/DDBJ whole genome shotgun (WGS) entry which is preliminary data.</text>
</comment>
<dbReference type="GO" id="GO:0005524">
    <property type="term" value="F:ATP binding"/>
    <property type="evidence" value="ECO:0007669"/>
    <property type="project" value="UniProtKB-KW"/>
</dbReference>
<feature type="domain" description="ABCA1-4-like C-terminal R2 regulatory" evidence="2">
    <location>
        <begin position="80"/>
        <end position="158"/>
    </location>
</feature>
<keyword evidence="4" id="KW-1185">Reference proteome</keyword>
<feature type="signal peptide" evidence="1">
    <location>
        <begin position="1"/>
        <end position="24"/>
    </location>
</feature>
<gene>
    <name evidence="3" type="primary">Abca8a</name>
    <name evidence="3" type="ORF">FJT64_014110</name>
</gene>
<dbReference type="OrthoDB" id="8061355at2759"/>
<evidence type="ECO:0000256" key="1">
    <source>
        <dbReference type="SAM" id="SignalP"/>
    </source>
</evidence>
<proteinExistence type="predicted"/>
<protein>
    <submittedName>
        <fullName evidence="3">ATP-binding cassette sub-family A member 8-A</fullName>
    </submittedName>
</protein>
<dbReference type="InterPro" id="IPR026082">
    <property type="entry name" value="ABCA"/>
</dbReference>
<name>A0A6A4UUV0_AMPAM</name>
<evidence type="ECO:0000313" key="4">
    <source>
        <dbReference type="Proteomes" id="UP000440578"/>
    </source>
</evidence>
<keyword evidence="3" id="KW-0067">ATP-binding</keyword>
<evidence type="ECO:0000313" key="3">
    <source>
        <dbReference type="EMBL" id="KAF0287477.1"/>
    </source>
</evidence>
<reference evidence="3 4" key="1">
    <citation type="submission" date="2019-07" db="EMBL/GenBank/DDBJ databases">
        <title>Draft genome assembly of a fouling barnacle, Amphibalanus amphitrite (Darwin, 1854): The first reference genome for Thecostraca.</title>
        <authorList>
            <person name="Kim W."/>
        </authorList>
    </citation>
    <scope>NUCLEOTIDE SEQUENCE [LARGE SCALE GENOMIC DNA]</scope>
    <source>
        <strain evidence="3">SNU_AA5</strain>
        <tissue evidence="3">Soma without cirri and trophi</tissue>
    </source>
</reference>
<evidence type="ECO:0000259" key="2">
    <source>
        <dbReference type="Pfam" id="PF23321"/>
    </source>
</evidence>
<feature type="chain" id="PRO_5025690508" evidence="1">
    <location>
        <begin position="25"/>
        <end position="176"/>
    </location>
</feature>
<sequence length="176" mass="19012">MTRCSVGALTALAVAAGLLAAASAEVTITDNGYSGLVVGISKDVPEDDGPQLIEAIKVRGAWNAREKCLGSTQHLKNKYGGGYMLEMKLGAGDDLSDRISEARRLVSEVFPAAILEESYGERLRYKIPQQDVGSLSKGFSEMEAAKQRLGMEEYSLSQTTLEQVFLRFAKEQEMGG</sequence>
<keyword evidence="3" id="KW-0547">Nucleotide-binding</keyword>
<dbReference type="PANTHER" id="PTHR19229:SF209">
    <property type="entry name" value="ATP-BINDING CASSETTE SUB-FAMILY A MEMBER 5 ISOFORM X1"/>
    <property type="match status" value="1"/>
</dbReference>
<dbReference type="AlphaFoldDB" id="A0A6A4UUV0"/>
<dbReference type="Proteomes" id="UP000440578">
    <property type="component" value="Unassembled WGS sequence"/>
</dbReference>
<dbReference type="GO" id="GO:0005319">
    <property type="term" value="F:lipid transporter activity"/>
    <property type="evidence" value="ECO:0007669"/>
    <property type="project" value="TreeGrafter"/>
</dbReference>
<dbReference type="Pfam" id="PF23321">
    <property type="entry name" value="R1_ABCA1"/>
    <property type="match status" value="1"/>
</dbReference>
<dbReference type="EMBL" id="VIIS01002188">
    <property type="protein sequence ID" value="KAF0287477.1"/>
    <property type="molecule type" value="Genomic_DNA"/>
</dbReference>
<keyword evidence="1" id="KW-0732">Signal</keyword>
<dbReference type="GO" id="GO:0140359">
    <property type="term" value="F:ABC-type transporter activity"/>
    <property type="evidence" value="ECO:0007669"/>
    <property type="project" value="InterPro"/>
</dbReference>
<organism evidence="3 4">
    <name type="scientific">Amphibalanus amphitrite</name>
    <name type="common">Striped barnacle</name>
    <name type="synonym">Balanus amphitrite</name>
    <dbReference type="NCBI Taxonomy" id="1232801"/>
    <lineage>
        <taxon>Eukaryota</taxon>
        <taxon>Metazoa</taxon>
        <taxon>Ecdysozoa</taxon>
        <taxon>Arthropoda</taxon>
        <taxon>Crustacea</taxon>
        <taxon>Multicrustacea</taxon>
        <taxon>Cirripedia</taxon>
        <taxon>Thoracica</taxon>
        <taxon>Thoracicalcarea</taxon>
        <taxon>Balanomorpha</taxon>
        <taxon>Balanoidea</taxon>
        <taxon>Balanidae</taxon>
        <taxon>Amphibalaninae</taxon>
        <taxon>Amphibalanus</taxon>
    </lineage>
</organism>
<dbReference type="GO" id="GO:0016020">
    <property type="term" value="C:membrane"/>
    <property type="evidence" value="ECO:0007669"/>
    <property type="project" value="InterPro"/>
</dbReference>
<dbReference type="PANTHER" id="PTHR19229">
    <property type="entry name" value="ATP-BINDING CASSETTE TRANSPORTER SUBFAMILY A ABCA"/>
    <property type="match status" value="1"/>
</dbReference>
<accession>A0A6A4UUV0</accession>
<dbReference type="InterPro" id="IPR056264">
    <property type="entry name" value="R2_ABCA1-4-like"/>
</dbReference>